<feature type="compositionally biased region" description="Basic and acidic residues" evidence="1">
    <location>
        <begin position="14"/>
        <end position="24"/>
    </location>
</feature>
<reference evidence="2" key="2">
    <citation type="submission" date="2012-12" db="EMBL/GenBank/DDBJ databases">
        <authorList>
            <consortium name="WormBase Consortium"/>
            <person name="Ghedin E."/>
            <person name="Paulini M."/>
        </authorList>
    </citation>
    <scope>NUCLEOTIDE SEQUENCE</scope>
    <source>
        <strain evidence="2">FR3</strain>
    </source>
</reference>
<reference evidence="2" key="1">
    <citation type="journal article" date="2007" name="Science">
        <title>Draft genome of the filarial nematode parasite Brugia malayi.</title>
        <authorList>
            <person name="Ghedin E."/>
            <person name="Wang S."/>
            <person name="Spiro D."/>
            <person name="Caler E."/>
            <person name="Zhao Q."/>
            <person name="Crabtree J."/>
            <person name="Allen J.E."/>
            <person name="Delcher A.L."/>
            <person name="Guiliano D.B."/>
            <person name="Miranda-Saavedra D."/>
            <person name="Angiuoli S.V."/>
            <person name="Creasy T."/>
            <person name="Amedeo P."/>
            <person name="Haas B."/>
            <person name="El-Sayed N.M."/>
            <person name="Wortman J.R."/>
            <person name="Feldblyum T."/>
            <person name="Tallon L."/>
            <person name="Schatz M."/>
            <person name="Shumway M."/>
            <person name="Koo H."/>
            <person name="Salzberg S.L."/>
            <person name="Schobel S."/>
            <person name="Pertea M."/>
            <person name="Pop M."/>
            <person name="White O."/>
            <person name="Barton G.J."/>
            <person name="Carlow C.K."/>
            <person name="Crawford M.J."/>
            <person name="Daub J."/>
            <person name="Dimmic M.W."/>
            <person name="Estes C.F."/>
            <person name="Foster J.M."/>
            <person name="Ganatra M."/>
            <person name="Gregory W.F."/>
            <person name="Johnson N.M."/>
            <person name="Jin J."/>
            <person name="Komuniecki R."/>
            <person name="Korf I."/>
            <person name="Kumar S."/>
            <person name="Laney S."/>
            <person name="Li B.W."/>
            <person name="Li W."/>
            <person name="Lindblom T.H."/>
            <person name="Lustigman S."/>
            <person name="Ma D."/>
            <person name="Maina C.V."/>
            <person name="Martin D.M."/>
            <person name="McCarter J.P."/>
            <person name="McReynolds L."/>
            <person name="Mitreva M."/>
            <person name="Nutman T.B."/>
            <person name="Parkinson J."/>
            <person name="Peregrin-Alvarez J.M."/>
            <person name="Poole C."/>
            <person name="Ren Q."/>
            <person name="Saunders L."/>
            <person name="Sluder A.E."/>
            <person name="Smith K."/>
            <person name="Stanke M."/>
            <person name="Unnasch T.R."/>
            <person name="Ware J."/>
            <person name="Wei A.D."/>
            <person name="Weil G."/>
            <person name="Williams D.J."/>
            <person name="Zhang Y."/>
            <person name="Williams S.A."/>
            <person name="Fraser-Liggett C."/>
            <person name="Slatko B."/>
            <person name="Blaxter M.L."/>
            <person name="Scott A.L."/>
        </authorList>
    </citation>
    <scope>NUCLEOTIDE SEQUENCE</scope>
    <source>
        <strain evidence="2">FR3</strain>
    </source>
</reference>
<name>A0A1I9G6Q6_BRUMA</name>
<accession>A0A1I9G6Q6</accession>
<sequence length="71" mass="8242">MLLHLLINKDKLSVADLPPGEHSRPSRSAPLRRARQRIRNLYLPPGEHSRPSRSAPLRRARQRIRNLCTML</sequence>
<evidence type="ECO:0000256" key="1">
    <source>
        <dbReference type="SAM" id="MobiDB-lite"/>
    </source>
</evidence>
<feature type="region of interest" description="Disordered" evidence="1">
    <location>
        <begin position="14"/>
        <end position="33"/>
    </location>
</feature>
<gene>
    <name evidence="2" type="primary">Bm9017</name>
    <name evidence="2" type="ORF">BM_Bm9017</name>
</gene>
<proteinExistence type="predicted"/>
<protein>
    <submittedName>
        <fullName evidence="2">Bm9017</fullName>
    </submittedName>
</protein>
<organism evidence="2">
    <name type="scientific">Brugia malayi</name>
    <name type="common">Filarial nematode worm</name>
    <dbReference type="NCBI Taxonomy" id="6279"/>
    <lineage>
        <taxon>Eukaryota</taxon>
        <taxon>Metazoa</taxon>
        <taxon>Ecdysozoa</taxon>
        <taxon>Nematoda</taxon>
        <taxon>Chromadorea</taxon>
        <taxon>Rhabditida</taxon>
        <taxon>Spirurina</taxon>
        <taxon>Spiruromorpha</taxon>
        <taxon>Filarioidea</taxon>
        <taxon>Onchocercidae</taxon>
        <taxon>Brugia</taxon>
    </lineage>
</organism>
<evidence type="ECO:0000313" key="2">
    <source>
        <dbReference type="EMBL" id="CDQ03522.1"/>
    </source>
</evidence>
<dbReference type="EMBL" id="LN856814">
    <property type="protein sequence ID" value="CDQ03522.1"/>
    <property type="molecule type" value="Genomic_DNA"/>
</dbReference>
<dbReference type="AlphaFoldDB" id="A0A1I9G6Q6"/>